<evidence type="ECO:0000313" key="5">
    <source>
        <dbReference type="EMBL" id="MEY8019076.1"/>
    </source>
</evidence>
<dbReference type="PROSITE" id="PS00095">
    <property type="entry name" value="C5_MTASE_2"/>
    <property type="match status" value="1"/>
</dbReference>
<dbReference type="Proteomes" id="UP001564760">
    <property type="component" value="Unassembled WGS sequence"/>
</dbReference>
<evidence type="ECO:0000256" key="2">
    <source>
        <dbReference type="ARBA" id="ARBA00022679"/>
    </source>
</evidence>
<keyword evidence="1 5" id="KW-0489">Methyltransferase</keyword>
<dbReference type="SUPFAM" id="SSF53335">
    <property type="entry name" value="S-adenosyl-L-methionine-dependent methyltransferases"/>
    <property type="match status" value="1"/>
</dbReference>
<dbReference type="GO" id="GO:0008168">
    <property type="term" value="F:methyltransferase activity"/>
    <property type="evidence" value="ECO:0007669"/>
    <property type="project" value="UniProtKB-KW"/>
</dbReference>
<evidence type="ECO:0000313" key="6">
    <source>
        <dbReference type="Proteomes" id="UP001564760"/>
    </source>
</evidence>
<dbReference type="RefSeq" id="WP_369742211.1">
    <property type="nucleotide sequence ID" value="NZ_JBGEDP010000003.1"/>
</dbReference>
<keyword evidence="2" id="KW-0808">Transferase</keyword>
<evidence type="ECO:0000256" key="4">
    <source>
        <dbReference type="ARBA" id="ARBA00022747"/>
    </source>
</evidence>
<reference evidence="5 6" key="1">
    <citation type="submission" date="2024-08" db="EMBL/GenBank/DDBJ databases">
        <title>Mycobacterium servetensis sp. nov., a novel rapid-growing mycobacterial species recovered from a human patient in Zaragoza, Spain.</title>
        <authorList>
            <person name="Tristancho-Baro A.I."/>
            <person name="Buenestado-Serrano S."/>
            <person name="Garcia De Viedma D."/>
            <person name="Milagro-Beamonte A."/>
            <person name="Burillo N."/>
            <person name="Sanz S."/>
            <person name="Lopez-Calleja A.I."/>
            <person name="Penas-Utrilla D."/>
            <person name="Guardingo M."/>
            <person name="Garcia M.J."/>
            <person name="Vinuelas-Bayon J."/>
        </authorList>
    </citation>
    <scope>NUCLEOTIDE SEQUENCE [LARGE SCALE GENOMIC DNA]</scope>
    <source>
        <strain evidence="6">HUMS_12744610</strain>
    </source>
</reference>
<keyword evidence="4" id="KW-0680">Restriction system</keyword>
<evidence type="ECO:0000256" key="3">
    <source>
        <dbReference type="ARBA" id="ARBA00022691"/>
    </source>
</evidence>
<accession>A0ABV4CCC7</accession>
<dbReference type="GO" id="GO:0032259">
    <property type="term" value="P:methylation"/>
    <property type="evidence" value="ECO:0007669"/>
    <property type="project" value="UniProtKB-KW"/>
</dbReference>
<organism evidence="5 6">
    <name type="scientific">Mycobacterium servetii</name>
    <dbReference type="NCBI Taxonomy" id="3237418"/>
    <lineage>
        <taxon>Bacteria</taxon>
        <taxon>Bacillati</taxon>
        <taxon>Actinomycetota</taxon>
        <taxon>Actinomycetes</taxon>
        <taxon>Mycobacteriales</taxon>
        <taxon>Mycobacteriaceae</taxon>
        <taxon>Mycobacterium</taxon>
    </lineage>
</organism>
<dbReference type="InterPro" id="IPR029063">
    <property type="entry name" value="SAM-dependent_MTases_sf"/>
</dbReference>
<name>A0ABV4CCC7_9MYCO</name>
<protein>
    <submittedName>
        <fullName evidence="5">DNA cytosine methyltransferase</fullName>
    </submittedName>
</protein>
<dbReference type="Pfam" id="PF00145">
    <property type="entry name" value="DNA_methylase"/>
    <property type="match status" value="1"/>
</dbReference>
<sequence>MSAAKSDANHADVYFRMLEPHEIGRAMAFGDSYVVVGNKRQRVRQYGNAVTPPVAEVIVSALVEAITGETIERLERWLVSDECHRTAVLCS</sequence>
<gene>
    <name evidence="5" type="ORF">AB8998_30970</name>
</gene>
<comment type="caution">
    <text evidence="5">The sequence shown here is derived from an EMBL/GenBank/DDBJ whole genome shotgun (WGS) entry which is preliminary data.</text>
</comment>
<dbReference type="InterPro" id="IPR031303">
    <property type="entry name" value="C5_meth_CS"/>
</dbReference>
<keyword evidence="6" id="KW-1185">Reference proteome</keyword>
<dbReference type="InterPro" id="IPR001525">
    <property type="entry name" value="C5_MeTfrase"/>
</dbReference>
<keyword evidence="3" id="KW-0949">S-adenosyl-L-methionine</keyword>
<proteinExistence type="predicted"/>
<dbReference type="EMBL" id="JBGEDP010000003">
    <property type="protein sequence ID" value="MEY8019076.1"/>
    <property type="molecule type" value="Genomic_DNA"/>
</dbReference>
<evidence type="ECO:0000256" key="1">
    <source>
        <dbReference type="ARBA" id="ARBA00022603"/>
    </source>
</evidence>
<dbReference type="Gene3D" id="3.90.120.10">
    <property type="entry name" value="DNA Methylase, subunit A, domain 2"/>
    <property type="match status" value="1"/>
</dbReference>